<proteinExistence type="predicted"/>
<sequence length="102" mass="10825">MNDVSQKSGVSDTLVEARSGLFRATLLFGSIAVALAMIVVPTADQQAKQRVAAERARELDPITTGSNGTTNRQSYVSRRSVLTDPSKGPCLLFPDGTQRGAC</sequence>
<keyword evidence="2" id="KW-0472">Membrane</keyword>
<evidence type="ECO:0000313" key="3">
    <source>
        <dbReference type="EMBL" id="GGD32902.1"/>
    </source>
</evidence>
<feature type="compositionally biased region" description="Polar residues" evidence="1">
    <location>
        <begin position="63"/>
        <end position="77"/>
    </location>
</feature>
<reference evidence="3" key="2">
    <citation type="submission" date="2020-09" db="EMBL/GenBank/DDBJ databases">
        <authorList>
            <person name="Sun Q."/>
            <person name="Zhou Y."/>
        </authorList>
    </citation>
    <scope>NUCLEOTIDE SEQUENCE</scope>
    <source>
        <strain evidence="3">CGMCC 1.15493</strain>
    </source>
</reference>
<comment type="caution">
    <text evidence="3">The sequence shown here is derived from an EMBL/GenBank/DDBJ whole genome shotgun (WGS) entry which is preliminary data.</text>
</comment>
<evidence type="ECO:0000256" key="1">
    <source>
        <dbReference type="SAM" id="MobiDB-lite"/>
    </source>
</evidence>
<evidence type="ECO:0008006" key="5">
    <source>
        <dbReference type="Google" id="ProtNLM"/>
    </source>
</evidence>
<dbReference type="EMBL" id="BMJJ01000010">
    <property type="protein sequence ID" value="GGD32902.1"/>
    <property type="molecule type" value="Genomic_DNA"/>
</dbReference>
<accession>A0A916Y797</accession>
<keyword evidence="4" id="KW-1185">Reference proteome</keyword>
<evidence type="ECO:0000256" key="2">
    <source>
        <dbReference type="SAM" id="Phobius"/>
    </source>
</evidence>
<gene>
    <name evidence="3" type="ORF">GCM10011335_39860</name>
</gene>
<feature type="region of interest" description="Disordered" evidence="1">
    <location>
        <begin position="58"/>
        <end position="89"/>
    </location>
</feature>
<keyword evidence="2" id="KW-0812">Transmembrane</keyword>
<protein>
    <recommendedName>
        <fullName evidence="5">Transmembrane protein</fullName>
    </recommendedName>
</protein>
<evidence type="ECO:0000313" key="4">
    <source>
        <dbReference type="Proteomes" id="UP000613160"/>
    </source>
</evidence>
<feature type="transmembrane region" description="Helical" evidence="2">
    <location>
        <begin position="20"/>
        <end position="40"/>
    </location>
</feature>
<dbReference type="AlphaFoldDB" id="A0A916Y797"/>
<name>A0A916Y797_9HYPH</name>
<reference evidence="3" key="1">
    <citation type="journal article" date="2014" name="Int. J. Syst. Evol. Microbiol.">
        <title>Complete genome sequence of Corynebacterium casei LMG S-19264T (=DSM 44701T), isolated from a smear-ripened cheese.</title>
        <authorList>
            <consortium name="US DOE Joint Genome Institute (JGI-PGF)"/>
            <person name="Walter F."/>
            <person name="Albersmeier A."/>
            <person name="Kalinowski J."/>
            <person name="Ruckert C."/>
        </authorList>
    </citation>
    <scope>NUCLEOTIDE SEQUENCE</scope>
    <source>
        <strain evidence="3">CGMCC 1.15493</strain>
    </source>
</reference>
<organism evidence="3 4">
    <name type="scientific">Aureimonas glaciei</name>
    <dbReference type="NCBI Taxonomy" id="1776957"/>
    <lineage>
        <taxon>Bacteria</taxon>
        <taxon>Pseudomonadati</taxon>
        <taxon>Pseudomonadota</taxon>
        <taxon>Alphaproteobacteria</taxon>
        <taxon>Hyphomicrobiales</taxon>
        <taxon>Aurantimonadaceae</taxon>
        <taxon>Aureimonas</taxon>
    </lineage>
</organism>
<keyword evidence="2" id="KW-1133">Transmembrane helix</keyword>
<dbReference type="Proteomes" id="UP000613160">
    <property type="component" value="Unassembled WGS sequence"/>
</dbReference>